<evidence type="ECO:0000256" key="2">
    <source>
        <dbReference type="ARBA" id="ARBA00005594"/>
    </source>
</evidence>
<evidence type="ECO:0000256" key="1">
    <source>
        <dbReference type="ARBA" id="ARBA00004496"/>
    </source>
</evidence>
<dbReference type="GO" id="GO:0004817">
    <property type="term" value="F:cysteine-tRNA ligase activity"/>
    <property type="evidence" value="ECO:0007669"/>
    <property type="project" value="UniProtKB-UniRule"/>
</dbReference>
<evidence type="ECO:0000256" key="8">
    <source>
        <dbReference type="ARBA" id="ARBA00022833"/>
    </source>
</evidence>
<feature type="binding site" evidence="13">
    <location>
        <position position="236"/>
    </location>
    <ligand>
        <name>Zn(2+)</name>
        <dbReference type="ChEBI" id="CHEBI:29105"/>
    </ligand>
</feature>
<dbReference type="FunFam" id="3.40.50.620:FF:000009">
    <property type="entry name" value="Cysteine--tRNA ligase"/>
    <property type="match status" value="1"/>
</dbReference>
<feature type="coiled-coil region" evidence="14">
    <location>
        <begin position="307"/>
        <end position="334"/>
    </location>
</feature>
<dbReference type="InterPro" id="IPR014729">
    <property type="entry name" value="Rossmann-like_a/b/a_fold"/>
</dbReference>
<dbReference type="PRINTS" id="PR00983">
    <property type="entry name" value="TRNASYNTHCYS"/>
</dbReference>
<dbReference type="RefSeq" id="WP_072892610.1">
    <property type="nucleotide sequence ID" value="NZ_FQVM01000003.1"/>
</dbReference>
<keyword evidence="14" id="KW-0175">Coiled coil</keyword>
<dbReference type="HAMAP" id="MF_00041">
    <property type="entry name" value="Cys_tRNA_synth"/>
    <property type="match status" value="1"/>
</dbReference>
<keyword evidence="17" id="KW-1185">Reference proteome</keyword>
<keyword evidence="8 13" id="KW-0862">Zinc</keyword>
<dbReference type="EMBL" id="FQVM01000003">
    <property type="protein sequence ID" value="SHE45950.1"/>
    <property type="molecule type" value="Genomic_DNA"/>
</dbReference>
<feature type="domain" description="Cysteinyl-tRNA synthetase class Ia DALR" evidence="15">
    <location>
        <begin position="353"/>
        <end position="416"/>
    </location>
</feature>
<keyword evidence="6 13" id="KW-0479">Metal-binding</keyword>
<keyword evidence="10 13" id="KW-0648">Protein biosynthesis</keyword>
<dbReference type="Pfam" id="PF23493">
    <property type="entry name" value="CysS_C"/>
    <property type="match status" value="1"/>
</dbReference>
<dbReference type="STRING" id="1533.SAMN05443638_10335"/>
<dbReference type="GO" id="GO:0005524">
    <property type="term" value="F:ATP binding"/>
    <property type="evidence" value="ECO:0007669"/>
    <property type="project" value="UniProtKB-UniRule"/>
</dbReference>
<dbReference type="PANTHER" id="PTHR10890">
    <property type="entry name" value="CYSTEINYL-TRNA SYNTHETASE"/>
    <property type="match status" value="1"/>
</dbReference>
<keyword evidence="5 13" id="KW-0436">Ligase</keyword>
<comment type="similarity">
    <text evidence="2 13">Belongs to the class-I aminoacyl-tRNA synthetase family.</text>
</comment>
<feature type="binding site" evidence="13">
    <location>
        <position position="267"/>
    </location>
    <ligand>
        <name>ATP</name>
        <dbReference type="ChEBI" id="CHEBI:30616"/>
    </ligand>
</feature>
<comment type="cofactor">
    <cofactor evidence="13">
        <name>Zn(2+)</name>
        <dbReference type="ChEBI" id="CHEBI:29105"/>
    </cofactor>
    <text evidence="13">Binds 1 zinc ion per subunit.</text>
</comment>
<dbReference type="Proteomes" id="UP000184035">
    <property type="component" value="Unassembled WGS sequence"/>
</dbReference>
<evidence type="ECO:0000256" key="3">
    <source>
        <dbReference type="ARBA" id="ARBA00011245"/>
    </source>
</evidence>
<keyword evidence="7 13" id="KW-0547">Nucleotide-binding</keyword>
<comment type="catalytic activity">
    <reaction evidence="12 13">
        <text>tRNA(Cys) + L-cysteine + ATP = L-cysteinyl-tRNA(Cys) + AMP + diphosphate</text>
        <dbReference type="Rhea" id="RHEA:17773"/>
        <dbReference type="Rhea" id="RHEA-COMP:9661"/>
        <dbReference type="Rhea" id="RHEA-COMP:9679"/>
        <dbReference type="ChEBI" id="CHEBI:30616"/>
        <dbReference type="ChEBI" id="CHEBI:33019"/>
        <dbReference type="ChEBI" id="CHEBI:35235"/>
        <dbReference type="ChEBI" id="CHEBI:78442"/>
        <dbReference type="ChEBI" id="CHEBI:78517"/>
        <dbReference type="ChEBI" id="CHEBI:456215"/>
        <dbReference type="EC" id="6.1.1.16"/>
    </reaction>
</comment>
<dbReference type="NCBIfam" id="TIGR00435">
    <property type="entry name" value="cysS"/>
    <property type="match status" value="1"/>
</dbReference>
<evidence type="ECO:0000256" key="9">
    <source>
        <dbReference type="ARBA" id="ARBA00022840"/>
    </source>
</evidence>
<dbReference type="InterPro" id="IPR015803">
    <property type="entry name" value="Cys-tRNA-ligase"/>
</dbReference>
<dbReference type="CDD" id="cd00672">
    <property type="entry name" value="CysRS_core"/>
    <property type="match status" value="1"/>
</dbReference>
<dbReference type="InterPro" id="IPR015273">
    <property type="entry name" value="Cys-tRNA-synt_Ia_DALR"/>
</dbReference>
<feature type="binding site" evidence="13">
    <location>
        <position position="232"/>
    </location>
    <ligand>
        <name>Zn(2+)</name>
        <dbReference type="ChEBI" id="CHEBI:29105"/>
    </ligand>
</feature>
<dbReference type="InterPro" id="IPR009080">
    <property type="entry name" value="tRNAsynth_Ia_anticodon-bd"/>
</dbReference>
<dbReference type="PANTHER" id="PTHR10890:SF3">
    <property type="entry name" value="CYSTEINE--TRNA LIGASE, CYTOPLASMIC"/>
    <property type="match status" value="1"/>
</dbReference>
<evidence type="ECO:0000313" key="17">
    <source>
        <dbReference type="Proteomes" id="UP000184035"/>
    </source>
</evidence>
<accession>A0A1M4TN78</accession>
<dbReference type="OrthoDB" id="9815130at2"/>
<dbReference type="SMART" id="SM00840">
    <property type="entry name" value="DALR_2"/>
    <property type="match status" value="1"/>
</dbReference>
<keyword evidence="9 13" id="KW-0067">ATP-binding</keyword>
<protein>
    <recommendedName>
        <fullName evidence="13">Cysteine--tRNA ligase</fullName>
        <ecNumber evidence="13">6.1.1.16</ecNumber>
    </recommendedName>
    <alternativeName>
        <fullName evidence="13">Cysteinyl-tRNA synthetase</fullName>
        <shortName evidence="13">CysRS</shortName>
    </alternativeName>
</protein>
<evidence type="ECO:0000256" key="4">
    <source>
        <dbReference type="ARBA" id="ARBA00022490"/>
    </source>
</evidence>
<sequence length="466" mass="53650">MKVYNTLTRKKEEFIPLVPGEVKMYVCGPTVYNFFHIGNGRTFVVFDTIRRYLEYRGYTVKFVQNFTDIDDKMIKKANAEGTTVKELGDRYIAEYYKDADGLNIERATVNPRATEYINKIIDFVSALIEKGYAYEIDGDVYFSTKKFKEYGKLSGQNLEDLQAGVRINIDERKKDPMDFAIWKSAKPEEPSWDCPWGKGRPGWHIECSCMAKDILGDTIDIHAGGSDLAFPHHENEIAQSEALTGKPFANYWLHSAFVNVNNQKMSKSLNNFFTAREILEKYDADVIRFLLLSGHYRVQLNFSEELLESAKASMERLYNGVSNLENLINEVDKKEITESEKEYINGLSKYRERFIEKMDDDFNTADAISVLFDLIKDINTNITINSSKEVAEKALELVRELGYPLGILQKSTKGTLEEEIEKLIEDRQKARKDRDWALADKIRDDLKARGIVLEDTPQGVRWKKAD</sequence>
<evidence type="ECO:0000256" key="10">
    <source>
        <dbReference type="ARBA" id="ARBA00022917"/>
    </source>
</evidence>
<gene>
    <name evidence="13" type="primary">cysS</name>
    <name evidence="16" type="ORF">SAMN05443638_10335</name>
</gene>
<dbReference type="SUPFAM" id="SSF47323">
    <property type="entry name" value="Anticodon-binding domain of a subclass of class I aminoacyl-tRNA synthetases"/>
    <property type="match status" value="1"/>
</dbReference>
<proteinExistence type="inferred from homology"/>
<evidence type="ECO:0000256" key="11">
    <source>
        <dbReference type="ARBA" id="ARBA00023146"/>
    </source>
</evidence>
<evidence type="ECO:0000256" key="13">
    <source>
        <dbReference type="HAMAP-Rule" id="MF_00041"/>
    </source>
</evidence>
<dbReference type="GO" id="GO:0006423">
    <property type="term" value="P:cysteinyl-tRNA aminoacylation"/>
    <property type="evidence" value="ECO:0007669"/>
    <property type="project" value="UniProtKB-UniRule"/>
</dbReference>
<dbReference type="Gene3D" id="3.40.50.620">
    <property type="entry name" value="HUPs"/>
    <property type="match status" value="1"/>
</dbReference>
<feature type="binding site" evidence="13">
    <location>
        <position position="27"/>
    </location>
    <ligand>
        <name>Zn(2+)</name>
        <dbReference type="ChEBI" id="CHEBI:29105"/>
    </ligand>
</feature>
<evidence type="ECO:0000313" key="16">
    <source>
        <dbReference type="EMBL" id="SHE45950.1"/>
    </source>
</evidence>
<dbReference type="Pfam" id="PF01406">
    <property type="entry name" value="tRNA-synt_1e"/>
    <property type="match status" value="1"/>
</dbReference>
<dbReference type="InterPro" id="IPR032678">
    <property type="entry name" value="tRNA-synt_1_cat_dom"/>
</dbReference>
<dbReference type="EC" id="6.1.1.16" evidence="13"/>
<name>A0A1M4TN78_9CLOT</name>
<dbReference type="Pfam" id="PF09190">
    <property type="entry name" value="DALR_2"/>
    <property type="match status" value="1"/>
</dbReference>
<feature type="binding site" evidence="13">
    <location>
        <position position="207"/>
    </location>
    <ligand>
        <name>Zn(2+)</name>
        <dbReference type="ChEBI" id="CHEBI:29105"/>
    </ligand>
</feature>
<comment type="subunit">
    <text evidence="3 13">Monomer.</text>
</comment>
<dbReference type="GO" id="GO:0005829">
    <property type="term" value="C:cytosol"/>
    <property type="evidence" value="ECO:0007669"/>
    <property type="project" value="TreeGrafter"/>
</dbReference>
<evidence type="ECO:0000256" key="12">
    <source>
        <dbReference type="ARBA" id="ARBA00047398"/>
    </source>
</evidence>
<evidence type="ECO:0000256" key="6">
    <source>
        <dbReference type="ARBA" id="ARBA00022723"/>
    </source>
</evidence>
<keyword evidence="4 13" id="KW-0963">Cytoplasm</keyword>
<dbReference type="InterPro" id="IPR056411">
    <property type="entry name" value="CysS_C"/>
</dbReference>
<keyword evidence="11 13" id="KW-0030">Aminoacyl-tRNA synthetase</keyword>
<dbReference type="SUPFAM" id="SSF52374">
    <property type="entry name" value="Nucleotidylyl transferase"/>
    <property type="match status" value="1"/>
</dbReference>
<dbReference type="AlphaFoldDB" id="A0A1M4TN78"/>
<dbReference type="InterPro" id="IPR024909">
    <property type="entry name" value="Cys-tRNA/MSH_ligase"/>
</dbReference>
<feature type="short sequence motif" description="'KMSKS' region" evidence="13">
    <location>
        <begin position="264"/>
        <end position="268"/>
    </location>
</feature>
<dbReference type="Gene3D" id="1.20.120.1910">
    <property type="entry name" value="Cysteine-tRNA ligase, C-terminal anti-codon recognition domain"/>
    <property type="match status" value="1"/>
</dbReference>
<evidence type="ECO:0000256" key="14">
    <source>
        <dbReference type="SAM" id="Coils"/>
    </source>
</evidence>
<dbReference type="GO" id="GO:0008270">
    <property type="term" value="F:zinc ion binding"/>
    <property type="evidence" value="ECO:0007669"/>
    <property type="project" value="UniProtKB-UniRule"/>
</dbReference>
<feature type="short sequence motif" description="'HIGH' region" evidence="13">
    <location>
        <begin position="29"/>
        <end position="39"/>
    </location>
</feature>
<reference evidence="16 17" key="1">
    <citation type="submission" date="2016-11" db="EMBL/GenBank/DDBJ databases">
        <authorList>
            <person name="Jaros S."/>
            <person name="Januszkiewicz K."/>
            <person name="Wedrychowicz H."/>
        </authorList>
    </citation>
    <scope>NUCLEOTIDE SEQUENCE [LARGE SCALE GENOMIC DNA]</scope>
    <source>
        <strain evidence="16 17">DSM 2631</strain>
    </source>
</reference>
<evidence type="ECO:0000256" key="7">
    <source>
        <dbReference type="ARBA" id="ARBA00022741"/>
    </source>
</evidence>
<evidence type="ECO:0000256" key="5">
    <source>
        <dbReference type="ARBA" id="ARBA00022598"/>
    </source>
</evidence>
<evidence type="ECO:0000259" key="15">
    <source>
        <dbReference type="SMART" id="SM00840"/>
    </source>
</evidence>
<organism evidence="16 17">
    <name type="scientific">Clostridium fallax</name>
    <dbReference type="NCBI Taxonomy" id="1533"/>
    <lineage>
        <taxon>Bacteria</taxon>
        <taxon>Bacillati</taxon>
        <taxon>Bacillota</taxon>
        <taxon>Clostridia</taxon>
        <taxon>Eubacteriales</taxon>
        <taxon>Clostridiaceae</taxon>
        <taxon>Clostridium</taxon>
    </lineage>
</organism>
<comment type="subcellular location">
    <subcellularLocation>
        <location evidence="1 13">Cytoplasm</location>
    </subcellularLocation>
</comment>